<evidence type="ECO:0000313" key="1">
    <source>
        <dbReference type="EMBL" id="UGS38622.1"/>
    </source>
</evidence>
<reference evidence="1" key="1">
    <citation type="journal article" date="2022" name="Int. J. Syst. Evol. Microbiol.">
        <title>Pseudomonas aegrilactucae sp. nov. and Pseudomonas morbosilactucae sp. nov., pathogens causing bacterial rot of lettuce in Japan.</title>
        <authorList>
            <person name="Sawada H."/>
            <person name="Fujikawa T."/>
            <person name="Satou M."/>
        </authorList>
    </citation>
    <scope>NUCLEOTIDE SEQUENCE</scope>
    <source>
        <strain evidence="1">0166_1</strain>
    </source>
</reference>
<evidence type="ECO:0000313" key="2">
    <source>
        <dbReference type="Proteomes" id="UP001162834"/>
    </source>
</evidence>
<dbReference type="Proteomes" id="UP001162834">
    <property type="component" value="Chromosome"/>
</dbReference>
<dbReference type="AlphaFoldDB" id="A0A9E7C5P6"/>
<dbReference type="KEGG" id="sbae:DSM104329_05052"/>
<name>A0A9E7C5P6_9ACTN</name>
<organism evidence="1 2">
    <name type="scientific">Capillimicrobium parvum</name>
    <dbReference type="NCBI Taxonomy" id="2884022"/>
    <lineage>
        <taxon>Bacteria</taxon>
        <taxon>Bacillati</taxon>
        <taxon>Actinomycetota</taxon>
        <taxon>Thermoleophilia</taxon>
        <taxon>Solirubrobacterales</taxon>
        <taxon>Capillimicrobiaceae</taxon>
        <taxon>Capillimicrobium</taxon>
    </lineage>
</organism>
<sequence length="49" mass="5203">MLGDGAAFEELEGNHGVGNVSRLIGRRDATARTQRKTVPSRLGLVALDP</sequence>
<dbReference type="EMBL" id="CP087164">
    <property type="protein sequence ID" value="UGS38622.1"/>
    <property type="molecule type" value="Genomic_DNA"/>
</dbReference>
<proteinExistence type="predicted"/>
<protein>
    <submittedName>
        <fullName evidence="1">Uncharacterized protein</fullName>
    </submittedName>
</protein>
<gene>
    <name evidence="1" type="ORF">DSM104329_05052</name>
</gene>
<keyword evidence="2" id="KW-1185">Reference proteome</keyword>
<accession>A0A9E7C5P6</accession>